<protein>
    <submittedName>
        <fullName evidence="1">Uncharacterized protein</fullName>
    </submittedName>
</protein>
<reference evidence="1" key="1">
    <citation type="journal article" date="2015" name="Nature">
        <title>Complex archaea that bridge the gap between prokaryotes and eukaryotes.</title>
        <authorList>
            <person name="Spang A."/>
            <person name="Saw J.H."/>
            <person name="Jorgensen S.L."/>
            <person name="Zaremba-Niedzwiedzka K."/>
            <person name="Martijn J."/>
            <person name="Lind A.E."/>
            <person name="van Eijk R."/>
            <person name="Schleper C."/>
            <person name="Guy L."/>
            <person name="Ettema T.J."/>
        </authorList>
    </citation>
    <scope>NUCLEOTIDE SEQUENCE</scope>
</reference>
<organism evidence="1">
    <name type="scientific">marine sediment metagenome</name>
    <dbReference type="NCBI Taxonomy" id="412755"/>
    <lineage>
        <taxon>unclassified sequences</taxon>
        <taxon>metagenomes</taxon>
        <taxon>ecological metagenomes</taxon>
    </lineage>
</organism>
<comment type="caution">
    <text evidence="1">The sequence shown here is derived from an EMBL/GenBank/DDBJ whole genome shotgun (WGS) entry which is preliminary data.</text>
</comment>
<proteinExistence type="predicted"/>
<dbReference type="EMBL" id="LAZR01012078">
    <property type="protein sequence ID" value="KKM44176.1"/>
    <property type="molecule type" value="Genomic_DNA"/>
</dbReference>
<gene>
    <name evidence="1" type="ORF">LCGC14_1561940</name>
</gene>
<name>A0A0F9IM82_9ZZZZ</name>
<evidence type="ECO:0000313" key="1">
    <source>
        <dbReference type="EMBL" id="KKM44176.1"/>
    </source>
</evidence>
<dbReference type="AlphaFoldDB" id="A0A0F9IM82"/>
<accession>A0A0F9IM82</accession>
<sequence length="107" mass="12281">MSLDVYLEATRPTAVYSRNITHNLGEMADKAGIYKHLWRPEELNITKAVDLVDPLNKGLSRLKGDPEYYRKFNPDNGWGNYENLVEFVEEYIIACVENKDASISVSR</sequence>